<dbReference type="SUPFAM" id="SSF103473">
    <property type="entry name" value="MFS general substrate transporter"/>
    <property type="match status" value="1"/>
</dbReference>
<gene>
    <name evidence="6" type="ORF">SAMN06296028_10838</name>
</gene>
<dbReference type="InterPro" id="IPR036259">
    <property type="entry name" value="MFS_trans_sf"/>
</dbReference>
<feature type="region of interest" description="Disordered" evidence="4">
    <location>
        <begin position="1"/>
        <end position="20"/>
    </location>
</feature>
<dbReference type="RefSeq" id="WP_183085812.1">
    <property type="nucleotide sequence ID" value="NZ_FXAC01000008.1"/>
</dbReference>
<evidence type="ECO:0000256" key="3">
    <source>
        <dbReference type="ARBA" id="ARBA00022475"/>
    </source>
</evidence>
<evidence type="ECO:0008006" key="8">
    <source>
        <dbReference type="Google" id="ProtNLM"/>
    </source>
</evidence>
<comment type="subcellular location">
    <subcellularLocation>
        <location evidence="1">Cell membrane</location>
        <topology evidence="1">Multi-pass membrane protein</topology>
    </subcellularLocation>
</comment>
<evidence type="ECO:0000313" key="6">
    <source>
        <dbReference type="EMBL" id="SMF08022.1"/>
    </source>
</evidence>
<evidence type="ECO:0000256" key="1">
    <source>
        <dbReference type="ARBA" id="ARBA00004651"/>
    </source>
</evidence>
<evidence type="ECO:0000256" key="2">
    <source>
        <dbReference type="ARBA" id="ARBA00022448"/>
    </source>
</evidence>
<keyword evidence="5" id="KW-0472">Membrane</keyword>
<dbReference type="GO" id="GO:0005886">
    <property type="term" value="C:plasma membrane"/>
    <property type="evidence" value="ECO:0007669"/>
    <property type="project" value="UniProtKB-SubCell"/>
</dbReference>
<name>A0A1X7D3A6_9MICC</name>
<dbReference type="EMBL" id="FXAC01000008">
    <property type="protein sequence ID" value="SMF08022.1"/>
    <property type="molecule type" value="Genomic_DNA"/>
</dbReference>
<protein>
    <recommendedName>
        <fullName evidence="8">MFS transporter</fullName>
    </recommendedName>
</protein>
<organism evidence="6 7">
    <name type="scientific">Kocuria marina subsp. indica</name>
    <dbReference type="NCBI Taxonomy" id="1049583"/>
    <lineage>
        <taxon>Bacteria</taxon>
        <taxon>Bacillati</taxon>
        <taxon>Actinomycetota</taxon>
        <taxon>Actinomycetes</taxon>
        <taxon>Micrococcales</taxon>
        <taxon>Micrococcaceae</taxon>
        <taxon>Kocuria</taxon>
    </lineage>
</organism>
<sequence>MATHAPIAHETTARSATRRREQRKVVAGTIIGTSIEWYDFFLLASAAGLVFNHLFFEPIDPQAATLMAFATVGLSFLFRPLGAPLARPLVSVFPCTREDHGAGIVTQNTDRI</sequence>
<keyword evidence="3" id="KW-1003">Cell membrane</keyword>
<dbReference type="PANTHER" id="PTHR43045:SF1">
    <property type="entry name" value="SHIKIMATE TRANSPORTER"/>
    <property type="match status" value="1"/>
</dbReference>
<evidence type="ECO:0000313" key="7">
    <source>
        <dbReference type="Proteomes" id="UP000192929"/>
    </source>
</evidence>
<evidence type="ECO:0000256" key="4">
    <source>
        <dbReference type="SAM" id="MobiDB-lite"/>
    </source>
</evidence>
<reference evidence="7" key="1">
    <citation type="submission" date="2017-04" db="EMBL/GenBank/DDBJ databases">
        <authorList>
            <person name="Varghese N."/>
            <person name="Submissions S."/>
        </authorList>
    </citation>
    <scope>NUCLEOTIDE SEQUENCE [LARGE SCALE GENOMIC DNA]</scope>
    <source>
        <strain evidence="7">NIO-1021</strain>
    </source>
</reference>
<keyword evidence="5" id="KW-0812">Transmembrane</keyword>
<feature type="transmembrane region" description="Helical" evidence="5">
    <location>
        <begin position="25"/>
        <end position="51"/>
    </location>
</feature>
<evidence type="ECO:0000256" key="5">
    <source>
        <dbReference type="SAM" id="Phobius"/>
    </source>
</evidence>
<keyword evidence="5" id="KW-1133">Transmembrane helix</keyword>
<dbReference type="AlphaFoldDB" id="A0A1X7D3A6"/>
<accession>A0A1X7D3A6</accession>
<dbReference type="Proteomes" id="UP000192929">
    <property type="component" value="Unassembled WGS sequence"/>
</dbReference>
<feature type="transmembrane region" description="Helical" evidence="5">
    <location>
        <begin position="63"/>
        <end position="81"/>
    </location>
</feature>
<keyword evidence="2" id="KW-0813">Transport</keyword>
<proteinExistence type="predicted"/>
<keyword evidence="7" id="KW-1185">Reference proteome</keyword>
<dbReference type="PANTHER" id="PTHR43045">
    <property type="entry name" value="SHIKIMATE TRANSPORTER"/>
    <property type="match status" value="1"/>
</dbReference>